<comment type="caution">
    <text evidence="1">The sequence shown here is derived from an EMBL/GenBank/DDBJ whole genome shotgun (WGS) entry which is preliminary data.</text>
</comment>
<evidence type="ECO:0000313" key="2">
    <source>
        <dbReference type="Proteomes" id="UP000294547"/>
    </source>
</evidence>
<gene>
    <name evidence="1" type="ORF">EDD54_1166</name>
</gene>
<organism evidence="1 2">
    <name type="scientific">Oharaeibacter diazotrophicus</name>
    <dbReference type="NCBI Taxonomy" id="1920512"/>
    <lineage>
        <taxon>Bacteria</taxon>
        <taxon>Pseudomonadati</taxon>
        <taxon>Pseudomonadota</taxon>
        <taxon>Alphaproteobacteria</taxon>
        <taxon>Hyphomicrobiales</taxon>
        <taxon>Pleomorphomonadaceae</taxon>
        <taxon>Oharaeibacter</taxon>
    </lineage>
</organism>
<dbReference type="EMBL" id="SNXY01000006">
    <property type="protein sequence ID" value="TDP87277.1"/>
    <property type="molecule type" value="Genomic_DNA"/>
</dbReference>
<dbReference type="Proteomes" id="UP000294547">
    <property type="component" value="Unassembled WGS sequence"/>
</dbReference>
<reference evidence="1 2" key="1">
    <citation type="submission" date="2019-03" db="EMBL/GenBank/DDBJ databases">
        <title>Genomic Encyclopedia of Type Strains, Phase IV (KMG-IV): sequencing the most valuable type-strain genomes for metagenomic binning, comparative biology and taxonomic classification.</title>
        <authorList>
            <person name="Goeker M."/>
        </authorList>
    </citation>
    <scope>NUCLEOTIDE SEQUENCE [LARGE SCALE GENOMIC DNA]</scope>
    <source>
        <strain evidence="1 2">DSM 102969</strain>
    </source>
</reference>
<proteinExistence type="predicted"/>
<accession>A0A4R6RML8</accession>
<sequence>MKKPDWFKINEESTPIVMKRIAVSVSDIKMTSQVRSSSLMAHWFLLDTLLLANQANREGMHANALALTRQCVEAISIIELGVCGHPDAEATLLRWDSDDLTPGKLRAWLQTNVWPNYGNGLWQEPWSTFMREFAGAIQPYAHYGRSLAQWQLRLHRFYDANKSTASSHAILEMRPRAYDPQKATRITLFHALLTYLLGRIWSAANPADAEFFALMAKLGTALGKSRYLDGHQTDWSQQFWAMVWERGGGTILE</sequence>
<keyword evidence="2" id="KW-1185">Reference proteome</keyword>
<dbReference type="AlphaFoldDB" id="A0A4R6RML8"/>
<name>A0A4R6RML8_9HYPH</name>
<evidence type="ECO:0000313" key="1">
    <source>
        <dbReference type="EMBL" id="TDP87277.1"/>
    </source>
</evidence>
<dbReference type="RefSeq" id="WP_126535712.1">
    <property type="nucleotide sequence ID" value="NZ_BSPM01000008.1"/>
</dbReference>
<dbReference type="OrthoDB" id="7058641at2"/>
<protein>
    <submittedName>
        <fullName evidence="1">Uncharacterized protein</fullName>
    </submittedName>
</protein>